<dbReference type="EMBL" id="JAXQNO010000010">
    <property type="protein sequence ID" value="KAK4789454.1"/>
    <property type="molecule type" value="Genomic_DNA"/>
</dbReference>
<evidence type="ECO:0000313" key="2">
    <source>
        <dbReference type="Proteomes" id="UP001346149"/>
    </source>
</evidence>
<dbReference type="PANTHER" id="PTHR46434:SF1">
    <property type="entry name" value="GENETIC INTERACTOR OF PROHIBITINS 3, MITOCHONDRIAL"/>
    <property type="match status" value="1"/>
</dbReference>
<gene>
    <name evidence="1" type="ORF">SAY86_016758</name>
</gene>
<evidence type="ECO:0000313" key="1">
    <source>
        <dbReference type="EMBL" id="KAK4789454.1"/>
    </source>
</evidence>
<reference evidence="1 2" key="1">
    <citation type="journal article" date="2023" name="Hortic Res">
        <title>Pangenome of water caltrop reveals structural variations and asymmetric subgenome divergence after allopolyploidization.</title>
        <authorList>
            <person name="Zhang X."/>
            <person name="Chen Y."/>
            <person name="Wang L."/>
            <person name="Yuan Y."/>
            <person name="Fang M."/>
            <person name="Shi L."/>
            <person name="Lu R."/>
            <person name="Comes H.P."/>
            <person name="Ma Y."/>
            <person name="Chen Y."/>
            <person name="Huang G."/>
            <person name="Zhou Y."/>
            <person name="Zheng Z."/>
            <person name="Qiu Y."/>
        </authorList>
    </citation>
    <scope>NUCLEOTIDE SEQUENCE [LARGE SCALE GENOMIC DNA]</scope>
    <source>
        <strain evidence="1">F231</strain>
    </source>
</reference>
<comment type="caution">
    <text evidence="1">The sequence shown here is derived from an EMBL/GenBank/DDBJ whole genome shotgun (WGS) entry which is preliminary data.</text>
</comment>
<keyword evidence="2" id="KW-1185">Reference proteome</keyword>
<dbReference type="AlphaFoldDB" id="A0AAN7R227"/>
<accession>A0AAN7R227</accession>
<dbReference type="InterPro" id="IPR050896">
    <property type="entry name" value="Mito_lipid_metab_GTPase"/>
</dbReference>
<organism evidence="1 2">
    <name type="scientific">Trapa natans</name>
    <name type="common">Water chestnut</name>
    <dbReference type="NCBI Taxonomy" id="22666"/>
    <lineage>
        <taxon>Eukaryota</taxon>
        <taxon>Viridiplantae</taxon>
        <taxon>Streptophyta</taxon>
        <taxon>Embryophyta</taxon>
        <taxon>Tracheophyta</taxon>
        <taxon>Spermatophyta</taxon>
        <taxon>Magnoliopsida</taxon>
        <taxon>eudicotyledons</taxon>
        <taxon>Gunneridae</taxon>
        <taxon>Pentapetalae</taxon>
        <taxon>rosids</taxon>
        <taxon>malvids</taxon>
        <taxon>Myrtales</taxon>
        <taxon>Lythraceae</taxon>
        <taxon>Trapa</taxon>
    </lineage>
</organism>
<dbReference type="PANTHER" id="PTHR46434">
    <property type="entry name" value="GENETIC INTERACTOR OF PROHIBITINS 3, MITOCHONDRIAL"/>
    <property type="match status" value="1"/>
</dbReference>
<protein>
    <submittedName>
        <fullName evidence="1">Uncharacterized protein</fullName>
    </submittedName>
</protein>
<dbReference type="Proteomes" id="UP001346149">
    <property type="component" value="Unassembled WGS sequence"/>
</dbReference>
<dbReference type="GO" id="GO:0005739">
    <property type="term" value="C:mitochondrion"/>
    <property type="evidence" value="ECO:0007669"/>
    <property type="project" value="TreeGrafter"/>
</dbReference>
<name>A0AAN7R227_TRANT</name>
<sequence length="120" mass="13802">MGAWCLCDTRKSRTASWEDLPLEQLSPTSPWYAPACCYSLRHYRKIKDASMKNLLPHFDFDHTISTKLVSIGEICFVVDAFEFNGSFHNEVANLVFSMTRILSREKRRGRAIYKDYAGGD</sequence>
<proteinExistence type="predicted"/>